<dbReference type="CDD" id="cd07313">
    <property type="entry name" value="terB_like_2"/>
    <property type="match status" value="1"/>
</dbReference>
<dbReference type="SUPFAM" id="SSF158682">
    <property type="entry name" value="TerB-like"/>
    <property type="match status" value="1"/>
</dbReference>
<reference evidence="3" key="1">
    <citation type="submission" date="2016-11" db="EMBL/GenBank/DDBJ databases">
        <authorList>
            <person name="Varghese N."/>
            <person name="Submissions S."/>
        </authorList>
    </citation>
    <scope>NUCLEOTIDE SEQUENCE [LARGE SCALE GENOMIC DNA]</scope>
    <source>
        <strain evidence="3">CGMCC 1.8995</strain>
    </source>
</reference>
<protein>
    <submittedName>
        <fullName evidence="2">Uncharacterized conserved protein, tellurite resistance protein B (TerB) family</fullName>
    </submittedName>
</protein>
<accession>A0A1M5R9E7</accession>
<evidence type="ECO:0000313" key="3">
    <source>
        <dbReference type="Proteomes" id="UP000184520"/>
    </source>
</evidence>
<dbReference type="STRING" id="634436.SAMN05216361_4080"/>
<dbReference type="Gene3D" id="1.10.3680.10">
    <property type="entry name" value="TerB-like"/>
    <property type="match status" value="1"/>
</dbReference>
<evidence type="ECO:0000259" key="1">
    <source>
        <dbReference type="Pfam" id="PF05099"/>
    </source>
</evidence>
<evidence type="ECO:0000313" key="2">
    <source>
        <dbReference type="EMBL" id="SHH22443.1"/>
    </source>
</evidence>
<proteinExistence type="predicted"/>
<dbReference type="InterPro" id="IPR029024">
    <property type="entry name" value="TerB-like"/>
</dbReference>
<organism evidence="2 3">
    <name type="scientific">Marisediminitalea aggregata</name>
    <dbReference type="NCBI Taxonomy" id="634436"/>
    <lineage>
        <taxon>Bacteria</taxon>
        <taxon>Pseudomonadati</taxon>
        <taxon>Pseudomonadota</taxon>
        <taxon>Gammaproteobacteria</taxon>
        <taxon>Alteromonadales</taxon>
        <taxon>Alteromonadaceae</taxon>
        <taxon>Marisediminitalea</taxon>
    </lineage>
</organism>
<keyword evidence="3" id="KW-1185">Reference proteome</keyword>
<dbReference type="Pfam" id="PF05099">
    <property type="entry name" value="TerB"/>
    <property type="match status" value="1"/>
</dbReference>
<dbReference type="RefSeq" id="WP_073325021.1">
    <property type="nucleotide sequence ID" value="NZ_FQWD01000007.1"/>
</dbReference>
<dbReference type="OrthoDB" id="5294347at2"/>
<dbReference type="EMBL" id="FQWD01000007">
    <property type="protein sequence ID" value="SHH22443.1"/>
    <property type="molecule type" value="Genomic_DNA"/>
</dbReference>
<name>A0A1M5R9E7_9ALTE</name>
<dbReference type="Proteomes" id="UP000184520">
    <property type="component" value="Unassembled WGS sequence"/>
</dbReference>
<feature type="domain" description="Co-chaperone DjlA N-terminal" evidence="1">
    <location>
        <begin position="23"/>
        <end position="139"/>
    </location>
</feature>
<dbReference type="InterPro" id="IPR007791">
    <property type="entry name" value="DjlA_N"/>
</dbReference>
<gene>
    <name evidence="2" type="ORF">SAMN05216361_4080</name>
</gene>
<dbReference type="AlphaFoldDB" id="A0A1M5R9E7"/>
<sequence length="146" mass="16132">MLRTILAMFQGEASEPLHPHHVEIAAAALLYEVIKADDDIDQRELEALSDMLQNTFSLTAKETEMVLASGSARSEDAVDLVQFTQVLNQSLDASAKHKVIQGLWHVAYADKTLAPLEEHVIRKIADLLYIPHSQYIQAKLAAQSVG</sequence>